<sequence>MTCLPCPVGTYKTGRGNQECTPCAENVTTESVASKMESDCYLMTCPLGYFRSSPRFCSACAVGEYQDVAGLTSCKSCGTIDGFEGSTFGSASIAETDCFPKCGQGLYLNETERTCNSCPIGQFKDAVSLATLCNPCPSGLTTNQEGATSLKDCSFSICPSGSFRAANERDCTECDYGYYQPLSNANIVTSCIPCPNGRTTLNKGATSQDFCVPVCPGGSAYNVAAGDCVECTIGYYRPAGINPPWCSLCPSGTTTISTGSTSCVAITVNTSFAAAALYTAAFLTATFSAKYTRAEADDLLHLCRPLGSHDDSSRQN</sequence>
<gene>
    <name evidence="2" type="ORF">PoB_002474300</name>
</gene>
<dbReference type="AlphaFoldDB" id="A0AAV3ZTQ1"/>
<dbReference type="InterPro" id="IPR052071">
    <property type="entry name" value="SCUB_EGF-like_domain"/>
</dbReference>
<evidence type="ECO:0000313" key="3">
    <source>
        <dbReference type="Proteomes" id="UP000735302"/>
    </source>
</evidence>
<dbReference type="EMBL" id="BLXT01002838">
    <property type="protein sequence ID" value="GFN98237.1"/>
    <property type="molecule type" value="Genomic_DNA"/>
</dbReference>
<dbReference type="Gene3D" id="2.10.50.10">
    <property type="entry name" value="Tumor Necrosis Factor Receptor, subunit A, domain 2"/>
    <property type="match status" value="5"/>
</dbReference>
<dbReference type="GO" id="GO:0007165">
    <property type="term" value="P:signal transduction"/>
    <property type="evidence" value="ECO:0007669"/>
    <property type="project" value="TreeGrafter"/>
</dbReference>
<feature type="domain" description="Tyrosine-protein kinase ephrin type A/B receptor-like" evidence="1">
    <location>
        <begin position="218"/>
        <end position="262"/>
    </location>
</feature>
<dbReference type="PANTHER" id="PTHR24046">
    <property type="entry name" value="SIGNAL PEPTIDE, CUB AND EGF-LIKE DOMAIN-CONTAINING"/>
    <property type="match status" value="1"/>
</dbReference>
<keyword evidence="3" id="KW-1185">Reference proteome</keyword>
<dbReference type="GO" id="GO:0009986">
    <property type="term" value="C:cell surface"/>
    <property type="evidence" value="ECO:0007669"/>
    <property type="project" value="TreeGrafter"/>
</dbReference>
<feature type="domain" description="Tyrosine-protein kinase ephrin type A/B receptor-like" evidence="1">
    <location>
        <begin position="161"/>
        <end position="211"/>
    </location>
</feature>
<comment type="caution">
    <text evidence="2">The sequence shown here is derived from an EMBL/GenBank/DDBJ whole genome shotgun (WGS) entry which is preliminary data.</text>
</comment>
<name>A0AAV3ZTQ1_9GAST</name>
<feature type="domain" description="Tyrosine-protein kinase ephrin type A/B receptor-like" evidence="1">
    <location>
        <begin position="53"/>
        <end position="98"/>
    </location>
</feature>
<protein>
    <submittedName>
        <fullName evidence="2">Signal peptide, cub and egf-like domain-containing protein 3</fullName>
    </submittedName>
</protein>
<dbReference type="GO" id="GO:0005615">
    <property type="term" value="C:extracellular space"/>
    <property type="evidence" value="ECO:0007669"/>
    <property type="project" value="TreeGrafter"/>
</dbReference>
<reference evidence="2 3" key="1">
    <citation type="journal article" date="2021" name="Elife">
        <title>Chloroplast acquisition without the gene transfer in kleptoplastic sea slugs, Plakobranchus ocellatus.</title>
        <authorList>
            <person name="Maeda T."/>
            <person name="Takahashi S."/>
            <person name="Yoshida T."/>
            <person name="Shimamura S."/>
            <person name="Takaki Y."/>
            <person name="Nagai Y."/>
            <person name="Toyoda A."/>
            <person name="Suzuki Y."/>
            <person name="Arimoto A."/>
            <person name="Ishii H."/>
            <person name="Satoh N."/>
            <person name="Nishiyama T."/>
            <person name="Hasebe M."/>
            <person name="Maruyama T."/>
            <person name="Minagawa J."/>
            <person name="Obokata J."/>
            <person name="Shigenobu S."/>
        </authorList>
    </citation>
    <scope>NUCLEOTIDE SEQUENCE [LARGE SCALE GENOMIC DNA]</scope>
</reference>
<dbReference type="Pfam" id="PF07699">
    <property type="entry name" value="Ephrin_rec_like"/>
    <property type="match status" value="5"/>
</dbReference>
<feature type="domain" description="Tyrosine-protein kinase ephrin type A/B receptor-like" evidence="1">
    <location>
        <begin position="2"/>
        <end position="40"/>
    </location>
</feature>
<proteinExistence type="predicted"/>
<dbReference type="SMART" id="SM01411">
    <property type="entry name" value="Ephrin_rec_like"/>
    <property type="match status" value="5"/>
</dbReference>
<dbReference type="InterPro" id="IPR011641">
    <property type="entry name" value="Tyr-kin_ephrin_A/B_rcpt-like"/>
</dbReference>
<evidence type="ECO:0000313" key="2">
    <source>
        <dbReference type="EMBL" id="GFN98237.1"/>
    </source>
</evidence>
<dbReference type="SUPFAM" id="SSF57184">
    <property type="entry name" value="Growth factor receptor domain"/>
    <property type="match status" value="2"/>
</dbReference>
<dbReference type="PANTHER" id="PTHR24046:SF5">
    <property type="entry name" value="EGF-LIKE DOMAIN-CONTAINING PROTEIN"/>
    <property type="match status" value="1"/>
</dbReference>
<accession>A0AAV3ZTQ1</accession>
<evidence type="ECO:0000259" key="1">
    <source>
        <dbReference type="Pfam" id="PF07699"/>
    </source>
</evidence>
<dbReference type="InterPro" id="IPR009030">
    <property type="entry name" value="Growth_fac_rcpt_cys_sf"/>
</dbReference>
<dbReference type="Proteomes" id="UP000735302">
    <property type="component" value="Unassembled WGS sequence"/>
</dbReference>
<feature type="domain" description="Tyrosine-protein kinase ephrin type A/B receptor-like" evidence="1">
    <location>
        <begin position="105"/>
        <end position="153"/>
    </location>
</feature>
<organism evidence="2 3">
    <name type="scientific">Plakobranchus ocellatus</name>
    <dbReference type="NCBI Taxonomy" id="259542"/>
    <lineage>
        <taxon>Eukaryota</taxon>
        <taxon>Metazoa</taxon>
        <taxon>Spiralia</taxon>
        <taxon>Lophotrochozoa</taxon>
        <taxon>Mollusca</taxon>
        <taxon>Gastropoda</taxon>
        <taxon>Heterobranchia</taxon>
        <taxon>Euthyneura</taxon>
        <taxon>Panpulmonata</taxon>
        <taxon>Sacoglossa</taxon>
        <taxon>Placobranchoidea</taxon>
        <taxon>Plakobranchidae</taxon>
        <taxon>Plakobranchus</taxon>
    </lineage>
</organism>